<proteinExistence type="predicted"/>
<sequence>MYSKKYDEYPYSDVTQKIIGCAIHVHKNLGPGFKESAYENALLVELDRREIPYERQKPVAINYKGKEVGTYRIDLVVAEKIIVELKAVKSINIEDRRNLSKYLKATNTRVGLLLDFSKPTIEIKRPVL</sequence>
<organism evidence="1 2">
    <name type="scientific">candidate division WOR_3 bacterium SM23_42</name>
    <dbReference type="NCBI Taxonomy" id="1703779"/>
    <lineage>
        <taxon>Bacteria</taxon>
        <taxon>Bacteria division WOR-3</taxon>
    </lineage>
</organism>
<dbReference type="AlphaFoldDB" id="A0A0S8FU13"/>
<dbReference type="InterPro" id="IPR026350">
    <property type="entry name" value="GxxExxY"/>
</dbReference>
<evidence type="ECO:0000313" key="1">
    <source>
        <dbReference type="EMBL" id="KPK63761.1"/>
    </source>
</evidence>
<dbReference type="Pfam" id="PF13366">
    <property type="entry name" value="PDDEXK_3"/>
    <property type="match status" value="1"/>
</dbReference>
<name>A0A0S8FU13_UNCW3</name>
<comment type="caution">
    <text evidence="1">The sequence shown here is derived from an EMBL/GenBank/DDBJ whole genome shotgun (WGS) entry which is preliminary data.</text>
</comment>
<gene>
    <name evidence="1" type="ORF">AMJ83_05890</name>
</gene>
<dbReference type="NCBIfam" id="TIGR04256">
    <property type="entry name" value="GxxExxY"/>
    <property type="match status" value="1"/>
</dbReference>
<dbReference type="STRING" id="1703779.AMJ83_05890"/>
<protein>
    <recommendedName>
        <fullName evidence="3">GxxExxY protein</fullName>
    </recommendedName>
</protein>
<dbReference type="EMBL" id="LJUJ01000009">
    <property type="protein sequence ID" value="KPK63761.1"/>
    <property type="molecule type" value="Genomic_DNA"/>
</dbReference>
<accession>A0A0S8FU13</accession>
<evidence type="ECO:0008006" key="3">
    <source>
        <dbReference type="Google" id="ProtNLM"/>
    </source>
</evidence>
<dbReference type="Proteomes" id="UP000051373">
    <property type="component" value="Unassembled WGS sequence"/>
</dbReference>
<reference evidence="1 2" key="1">
    <citation type="journal article" date="2015" name="Microbiome">
        <title>Genomic resolution of linkages in carbon, nitrogen, and sulfur cycling among widespread estuary sediment bacteria.</title>
        <authorList>
            <person name="Baker B.J."/>
            <person name="Lazar C.S."/>
            <person name="Teske A.P."/>
            <person name="Dick G.J."/>
        </authorList>
    </citation>
    <scope>NUCLEOTIDE SEQUENCE [LARGE SCALE GENOMIC DNA]</scope>
    <source>
        <strain evidence="1">SM23_42</strain>
    </source>
</reference>
<evidence type="ECO:0000313" key="2">
    <source>
        <dbReference type="Proteomes" id="UP000051373"/>
    </source>
</evidence>